<dbReference type="AlphaFoldDB" id="A0ABD0Y5J0"/>
<protein>
    <submittedName>
        <fullName evidence="1">Uncharacterized protein</fullName>
    </submittedName>
</protein>
<gene>
    <name evidence="1" type="ORF">AAG570_003008</name>
</gene>
<reference evidence="1 2" key="1">
    <citation type="submission" date="2024-07" db="EMBL/GenBank/DDBJ databases">
        <title>Chromosome-level genome assembly of the water stick insect Ranatra chinensis (Heteroptera: Nepidae).</title>
        <authorList>
            <person name="Liu X."/>
        </authorList>
    </citation>
    <scope>NUCLEOTIDE SEQUENCE [LARGE SCALE GENOMIC DNA]</scope>
    <source>
        <strain evidence="1">Cailab_2021Rc</strain>
        <tissue evidence="1">Muscle</tissue>
    </source>
</reference>
<proteinExistence type="predicted"/>
<name>A0ABD0Y5J0_9HEMI</name>
<organism evidence="1 2">
    <name type="scientific">Ranatra chinensis</name>
    <dbReference type="NCBI Taxonomy" id="642074"/>
    <lineage>
        <taxon>Eukaryota</taxon>
        <taxon>Metazoa</taxon>
        <taxon>Ecdysozoa</taxon>
        <taxon>Arthropoda</taxon>
        <taxon>Hexapoda</taxon>
        <taxon>Insecta</taxon>
        <taxon>Pterygota</taxon>
        <taxon>Neoptera</taxon>
        <taxon>Paraneoptera</taxon>
        <taxon>Hemiptera</taxon>
        <taxon>Heteroptera</taxon>
        <taxon>Panheteroptera</taxon>
        <taxon>Nepomorpha</taxon>
        <taxon>Nepidae</taxon>
        <taxon>Ranatrinae</taxon>
        <taxon>Ranatra</taxon>
    </lineage>
</organism>
<keyword evidence="2" id="KW-1185">Reference proteome</keyword>
<evidence type="ECO:0000313" key="1">
    <source>
        <dbReference type="EMBL" id="KAL1122681.1"/>
    </source>
</evidence>
<sequence>MRSSACHGVRSNEMTAELEQLGLRGEQAAAIAQVYTAHFDRLTDRLKEASLRVSKLKRCQVDKLTPGRYSVFVESTHTETGDVSTQFTLDRVQAISLLNGTELCIFNVTTDHHRMIRTYLHSILRNLSH</sequence>
<dbReference type="Proteomes" id="UP001558652">
    <property type="component" value="Unassembled WGS sequence"/>
</dbReference>
<evidence type="ECO:0000313" key="2">
    <source>
        <dbReference type="Proteomes" id="UP001558652"/>
    </source>
</evidence>
<comment type="caution">
    <text evidence="1">The sequence shown here is derived from an EMBL/GenBank/DDBJ whole genome shotgun (WGS) entry which is preliminary data.</text>
</comment>
<accession>A0ABD0Y5J0</accession>
<dbReference type="EMBL" id="JBFDAA010000013">
    <property type="protein sequence ID" value="KAL1122681.1"/>
    <property type="molecule type" value="Genomic_DNA"/>
</dbReference>